<protein>
    <recommendedName>
        <fullName evidence="7">UNC93-like protein MFSD11</fullName>
    </recommendedName>
    <alternativeName>
        <fullName evidence="8">Major facilitator superfamily domain-containing protein 11</fullName>
    </alternativeName>
</protein>
<feature type="non-terminal residue" evidence="10">
    <location>
        <position position="1"/>
    </location>
</feature>
<gene>
    <name evidence="10" type="ORF">GBAR_LOCUS9913</name>
</gene>
<evidence type="ECO:0000256" key="6">
    <source>
        <dbReference type="ARBA" id="ARBA00023180"/>
    </source>
</evidence>
<comment type="subcellular location">
    <subcellularLocation>
        <location evidence="1">Membrane</location>
        <topology evidence="1">Multi-pass membrane protein</topology>
    </subcellularLocation>
</comment>
<keyword evidence="3 9" id="KW-0812">Transmembrane</keyword>
<reference evidence="10" key="1">
    <citation type="submission" date="2023-03" db="EMBL/GenBank/DDBJ databases">
        <authorList>
            <person name="Steffen K."/>
            <person name="Cardenas P."/>
        </authorList>
    </citation>
    <scope>NUCLEOTIDE SEQUENCE</scope>
</reference>
<dbReference type="PANTHER" id="PTHR23294">
    <property type="entry name" value="ET TRANSLATION PRODUCT-RELATED"/>
    <property type="match status" value="1"/>
</dbReference>
<dbReference type="PANTHER" id="PTHR23294:SF0">
    <property type="entry name" value="UNC93-LIKE PROTEIN MFSD11"/>
    <property type="match status" value="1"/>
</dbReference>
<evidence type="ECO:0000256" key="3">
    <source>
        <dbReference type="ARBA" id="ARBA00022692"/>
    </source>
</evidence>
<dbReference type="GO" id="GO:0016020">
    <property type="term" value="C:membrane"/>
    <property type="evidence" value="ECO:0007669"/>
    <property type="project" value="UniProtKB-SubCell"/>
</dbReference>
<dbReference type="Pfam" id="PF05978">
    <property type="entry name" value="UNC-93"/>
    <property type="match status" value="1"/>
</dbReference>
<sequence length="114" mass="12465">MKLNFWSGVYGTIIGNTFSYYTIGLAGLFIGLGEIIGGGIFGVLGNYTNRWGRDPVVLLGMLTHFVSFLLIFYNLPDAAIHGYVDDAYGQLFHPSSLYIAMVCAFLLGFGDACY</sequence>
<dbReference type="AlphaFoldDB" id="A0AA35WD26"/>
<keyword evidence="4 9" id="KW-1133">Transmembrane helix</keyword>
<dbReference type="EMBL" id="CASHTH010001495">
    <property type="protein sequence ID" value="CAI8016119.1"/>
    <property type="molecule type" value="Genomic_DNA"/>
</dbReference>
<evidence type="ECO:0000256" key="5">
    <source>
        <dbReference type="ARBA" id="ARBA00023136"/>
    </source>
</evidence>
<evidence type="ECO:0000256" key="4">
    <source>
        <dbReference type="ARBA" id="ARBA00022989"/>
    </source>
</evidence>
<evidence type="ECO:0000256" key="9">
    <source>
        <dbReference type="SAM" id="Phobius"/>
    </source>
</evidence>
<dbReference type="SUPFAM" id="SSF103473">
    <property type="entry name" value="MFS general substrate transporter"/>
    <property type="match status" value="1"/>
</dbReference>
<name>A0AA35WD26_GEOBA</name>
<comment type="similarity">
    <text evidence="2">Belongs to the unc-93 family.</text>
</comment>
<evidence type="ECO:0000313" key="10">
    <source>
        <dbReference type="EMBL" id="CAI8016119.1"/>
    </source>
</evidence>
<dbReference type="Proteomes" id="UP001174909">
    <property type="component" value="Unassembled WGS sequence"/>
</dbReference>
<proteinExistence type="inferred from homology"/>
<keyword evidence="5 9" id="KW-0472">Membrane</keyword>
<evidence type="ECO:0000256" key="1">
    <source>
        <dbReference type="ARBA" id="ARBA00004141"/>
    </source>
</evidence>
<evidence type="ECO:0000256" key="7">
    <source>
        <dbReference type="ARBA" id="ARBA00040302"/>
    </source>
</evidence>
<keyword evidence="6" id="KW-0325">Glycoprotein</keyword>
<evidence type="ECO:0000256" key="2">
    <source>
        <dbReference type="ARBA" id="ARBA00009172"/>
    </source>
</evidence>
<dbReference type="InterPro" id="IPR051617">
    <property type="entry name" value="UNC-93-like_regulator"/>
</dbReference>
<evidence type="ECO:0000313" key="11">
    <source>
        <dbReference type="Proteomes" id="UP001174909"/>
    </source>
</evidence>
<accession>A0AA35WD26</accession>
<feature type="transmembrane region" description="Helical" evidence="9">
    <location>
        <begin position="95"/>
        <end position="113"/>
    </location>
</feature>
<feature type="transmembrane region" description="Helical" evidence="9">
    <location>
        <begin position="20"/>
        <end position="44"/>
    </location>
</feature>
<keyword evidence="11" id="KW-1185">Reference proteome</keyword>
<comment type="caution">
    <text evidence="10">The sequence shown here is derived from an EMBL/GenBank/DDBJ whole genome shotgun (WGS) entry which is preliminary data.</text>
</comment>
<organism evidence="10 11">
    <name type="scientific">Geodia barretti</name>
    <name type="common">Barrett's horny sponge</name>
    <dbReference type="NCBI Taxonomy" id="519541"/>
    <lineage>
        <taxon>Eukaryota</taxon>
        <taxon>Metazoa</taxon>
        <taxon>Porifera</taxon>
        <taxon>Demospongiae</taxon>
        <taxon>Heteroscleromorpha</taxon>
        <taxon>Tetractinellida</taxon>
        <taxon>Astrophorina</taxon>
        <taxon>Geodiidae</taxon>
        <taxon>Geodia</taxon>
    </lineage>
</organism>
<feature type="transmembrane region" description="Helical" evidence="9">
    <location>
        <begin position="56"/>
        <end position="75"/>
    </location>
</feature>
<dbReference type="InterPro" id="IPR010291">
    <property type="entry name" value="Ion_channel_UNC-93"/>
</dbReference>
<evidence type="ECO:0000256" key="8">
    <source>
        <dbReference type="ARBA" id="ARBA00041910"/>
    </source>
</evidence>
<dbReference type="InterPro" id="IPR036259">
    <property type="entry name" value="MFS_trans_sf"/>
</dbReference>